<dbReference type="EMBL" id="BAAAZO010000002">
    <property type="protein sequence ID" value="GAA3602459.1"/>
    <property type="molecule type" value="Genomic_DNA"/>
</dbReference>
<gene>
    <name evidence="3" type="ORF">GCM10022223_17790</name>
</gene>
<reference evidence="4" key="1">
    <citation type="journal article" date="2019" name="Int. J. Syst. Evol. Microbiol.">
        <title>The Global Catalogue of Microorganisms (GCM) 10K type strain sequencing project: providing services to taxonomists for standard genome sequencing and annotation.</title>
        <authorList>
            <consortium name="The Broad Institute Genomics Platform"/>
            <consortium name="The Broad Institute Genome Sequencing Center for Infectious Disease"/>
            <person name="Wu L."/>
            <person name="Ma J."/>
        </authorList>
    </citation>
    <scope>NUCLEOTIDE SEQUENCE [LARGE SCALE GENOMIC DNA]</scope>
    <source>
        <strain evidence="4">JCM 16902</strain>
    </source>
</reference>
<feature type="transmembrane region" description="Helical" evidence="2">
    <location>
        <begin position="42"/>
        <end position="61"/>
    </location>
</feature>
<evidence type="ECO:0000313" key="4">
    <source>
        <dbReference type="Proteomes" id="UP001501074"/>
    </source>
</evidence>
<accession>A0ABP6ZDA6</accession>
<evidence type="ECO:0000256" key="1">
    <source>
        <dbReference type="SAM" id="MobiDB-lite"/>
    </source>
</evidence>
<keyword evidence="2" id="KW-1133">Transmembrane helix</keyword>
<name>A0ABP6ZDA6_9ACTN</name>
<evidence type="ECO:0000256" key="2">
    <source>
        <dbReference type="SAM" id="Phobius"/>
    </source>
</evidence>
<feature type="region of interest" description="Disordered" evidence="1">
    <location>
        <begin position="241"/>
        <end position="261"/>
    </location>
</feature>
<keyword evidence="2" id="KW-0812">Transmembrane</keyword>
<dbReference type="Proteomes" id="UP001501074">
    <property type="component" value="Unassembled WGS sequence"/>
</dbReference>
<keyword evidence="2" id="KW-0472">Membrane</keyword>
<comment type="caution">
    <text evidence="3">The sequence shown here is derived from an EMBL/GenBank/DDBJ whole genome shotgun (WGS) entry which is preliminary data.</text>
</comment>
<protein>
    <submittedName>
        <fullName evidence="3">Uncharacterized protein</fullName>
    </submittedName>
</protein>
<evidence type="ECO:0000313" key="3">
    <source>
        <dbReference type="EMBL" id="GAA3602459.1"/>
    </source>
</evidence>
<proteinExistence type="predicted"/>
<sequence length="431" mass="44467">MTNDMNEALDDAALAPDRVMPPDVRRRLRVRSSTRPTSARTHLVTVLSATAVAGVVMLAMLGGAQWRGGGSAVPAAASDPALAAQGGWTQEDIRKGNHFWTAAERYDAVANWASAESIRRCSDDRPGWEPLLTASVRGVTTVAFADGDERIFCELTADTVTVSKPFLADRGAAGASIDLVSPLGSVAGVVSTDVTQVLVSAGSDPDLADAAVISNGVFLRPNSVPAGSASFAVKVNGTLQTQRPSSGIQSHPAAAPDPGSPTNDLVACVQETDLPVADPGRWERGASSDIDGEHLQLWSYDRMLAICRTDASGAGSVRVVSGDDPTVTTEPELAATSDLGATQEIFYDFRPDSGGESSDTVALAGAGLPSGAASVEVTRPRSGLLSTRVVGDTFVLTGIRLNETGTGTDPSTLTVRDADGAALVSIDLADL</sequence>
<keyword evidence="4" id="KW-1185">Reference proteome</keyword>
<dbReference type="RefSeq" id="WP_345718631.1">
    <property type="nucleotide sequence ID" value="NZ_BAAAZO010000002.1"/>
</dbReference>
<organism evidence="3 4">
    <name type="scientific">Kineosporia mesophila</name>
    <dbReference type="NCBI Taxonomy" id="566012"/>
    <lineage>
        <taxon>Bacteria</taxon>
        <taxon>Bacillati</taxon>
        <taxon>Actinomycetota</taxon>
        <taxon>Actinomycetes</taxon>
        <taxon>Kineosporiales</taxon>
        <taxon>Kineosporiaceae</taxon>
        <taxon>Kineosporia</taxon>
    </lineage>
</organism>